<protein>
    <recommendedName>
        <fullName evidence="3">Core-binding (CB) domain-containing protein</fullName>
    </recommendedName>
</protein>
<organism evidence="2">
    <name type="scientific">marine sediment metagenome</name>
    <dbReference type="NCBI Taxonomy" id="412755"/>
    <lineage>
        <taxon>unclassified sequences</taxon>
        <taxon>metagenomes</taxon>
        <taxon>ecological metagenomes</taxon>
    </lineage>
</organism>
<sequence length="116" mass="13334">VETRPRVAEKRRWIALRVLEHFPETRADELAPDDLRRFEAALLREPSRAFRRRGQPLSTHSVRDAAIGLNSILIWAEQAGWMPPGSTPRHRPAKPRQSAPVLVSAERWAQKGEFRP</sequence>
<accession>X0UHB8</accession>
<evidence type="ECO:0000313" key="2">
    <source>
        <dbReference type="EMBL" id="GAF87915.1"/>
    </source>
</evidence>
<evidence type="ECO:0000256" key="1">
    <source>
        <dbReference type="SAM" id="MobiDB-lite"/>
    </source>
</evidence>
<feature type="non-terminal residue" evidence="2">
    <location>
        <position position="1"/>
    </location>
</feature>
<reference evidence="2" key="1">
    <citation type="journal article" date="2014" name="Front. Microbiol.">
        <title>High frequency of phylogenetically diverse reductive dehalogenase-homologous genes in deep subseafloor sedimentary metagenomes.</title>
        <authorList>
            <person name="Kawai M."/>
            <person name="Futagami T."/>
            <person name="Toyoda A."/>
            <person name="Takaki Y."/>
            <person name="Nishi S."/>
            <person name="Hori S."/>
            <person name="Arai W."/>
            <person name="Tsubouchi T."/>
            <person name="Morono Y."/>
            <person name="Uchiyama I."/>
            <person name="Ito T."/>
            <person name="Fujiyama A."/>
            <person name="Inagaki F."/>
            <person name="Takami H."/>
        </authorList>
    </citation>
    <scope>NUCLEOTIDE SEQUENCE</scope>
    <source>
        <strain evidence="2">Expedition CK06-06</strain>
    </source>
</reference>
<comment type="caution">
    <text evidence="2">The sequence shown here is derived from an EMBL/GenBank/DDBJ whole genome shotgun (WGS) entry which is preliminary data.</text>
</comment>
<gene>
    <name evidence="2" type="ORF">S01H1_23808</name>
</gene>
<dbReference type="EMBL" id="BARS01013887">
    <property type="protein sequence ID" value="GAF87915.1"/>
    <property type="molecule type" value="Genomic_DNA"/>
</dbReference>
<dbReference type="AlphaFoldDB" id="X0UHB8"/>
<feature type="non-terminal residue" evidence="2">
    <location>
        <position position="116"/>
    </location>
</feature>
<name>X0UHB8_9ZZZZ</name>
<evidence type="ECO:0008006" key="3">
    <source>
        <dbReference type="Google" id="ProtNLM"/>
    </source>
</evidence>
<feature type="region of interest" description="Disordered" evidence="1">
    <location>
        <begin position="83"/>
        <end position="102"/>
    </location>
</feature>
<proteinExistence type="predicted"/>